<dbReference type="EMBL" id="WIUZ02000003">
    <property type="protein sequence ID" value="KAF9789723.1"/>
    <property type="molecule type" value="Genomic_DNA"/>
</dbReference>
<evidence type="ECO:0000256" key="1">
    <source>
        <dbReference type="SAM" id="Phobius"/>
    </source>
</evidence>
<proteinExistence type="predicted"/>
<feature type="transmembrane region" description="Helical" evidence="1">
    <location>
        <begin position="223"/>
        <end position="249"/>
    </location>
</feature>
<sequence>MEGGIKDESKKESPLGQIDPECIREALKTFFKPAKANDPQVDFYTIYKKEANEYDTDYIKKYEEDLTTTLLFAGLFSAVNSVFVIDVYSKLQPNPNAQSTALLHAILLTLNHSAIPDETFLVSTTQKDYPPEVVAATCLLYASLLLSLLAAFGAMLGKQWLDRYFRHAGGSMIERSGDRQRKCDGLIEGKFHFFIEALPVMLQIALLFLVCGLYTYMASINTSAAFTLITLVGLGALFYLVVLIAGTVWNDCPFQTPASDLLRFVGKKLRPHFVTLWRTIWPKRYRNWIRIPQLGQNAPHHRHQGPDQLTIREDLRLHSSWFTPDRLKTFRLNNANNARCVSWILRYITDPEARDAAIRLAGIIWWFEDGIKVKPLYKSIVSTFRTCFGSNMELFPKMRDRAYYSGQAILWIYTLAVCKSMEDMFPLPTSNYTTPESDPDLTQLLSVFQRKGHRLVTKALLHVDEAYTPLHSQWISRILLHLSWPSHAVTLARFDHPDLFKLHLRNVKPSTPLDAVFNRLLMCCNLLGTTVGDEVLKIEDKSSLAIA</sequence>
<keyword evidence="1" id="KW-0812">Transmembrane</keyword>
<keyword evidence="4" id="KW-1185">Reference proteome</keyword>
<gene>
    <name evidence="3" type="ORF">BJ322DRAFT_553515</name>
</gene>
<name>A0A9P6HLR9_9AGAM</name>
<keyword evidence="1" id="KW-0472">Membrane</keyword>
<dbReference type="Proteomes" id="UP000736335">
    <property type="component" value="Unassembled WGS sequence"/>
</dbReference>
<feature type="domain" description="DUF6535" evidence="2">
    <location>
        <begin position="46"/>
        <end position="217"/>
    </location>
</feature>
<reference evidence="3" key="1">
    <citation type="journal article" date="2020" name="Nat. Commun.">
        <title>Large-scale genome sequencing of mycorrhizal fungi provides insights into the early evolution of symbiotic traits.</title>
        <authorList>
            <person name="Miyauchi S."/>
            <person name="Kiss E."/>
            <person name="Kuo A."/>
            <person name="Drula E."/>
            <person name="Kohler A."/>
            <person name="Sanchez-Garcia M."/>
            <person name="Morin E."/>
            <person name="Andreopoulos B."/>
            <person name="Barry K.W."/>
            <person name="Bonito G."/>
            <person name="Buee M."/>
            <person name="Carver A."/>
            <person name="Chen C."/>
            <person name="Cichocki N."/>
            <person name="Clum A."/>
            <person name="Culley D."/>
            <person name="Crous P.W."/>
            <person name="Fauchery L."/>
            <person name="Girlanda M."/>
            <person name="Hayes R.D."/>
            <person name="Keri Z."/>
            <person name="LaButti K."/>
            <person name="Lipzen A."/>
            <person name="Lombard V."/>
            <person name="Magnuson J."/>
            <person name="Maillard F."/>
            <person name="Murat C."/>
            <person name="Nolan M."/>
            <person name="Ohm R.A."/>
            <person name="Pangilinan J."/>
            <person name="Pereira M.F."/>
            <person name="Perotto S."/>
            <person name="Peter M."/>
            <person name="Pfister S."/>
            <person name="Riley R."/>
            <person name="Sitrit Y."/>
            <person name="Stielow J.B."/>
            <person name="Szollosi G."/>
            <person name="Zifcakova L."/>
            <person name="Stursova M."/>
            <person name="Spatafora J.W."/>
            <person name="Tedersoo L."/>
            <person name="Vaario L.M."/>
            <person name="Yamada A."/>
            <person name="Yan M."/>
            <person name="Wang P."/>
            <person name="Xu J."/>
            <person name="Bruns T."/>
            <person name="Baldrian P."/>
            <person name="Vilgalys R."/>
            <person name="Dunand C."/>
            <person name="Henrissat B."/>
            <person name="Grigoriev I.V."/>
            <person name="Hibbett D."/>
            <person name="Nagy L.G."/>
            <person name="Martin F.M."/>
        </authorList>
    </citation>
    <scope>NUCLEOTIDE SEQUENCE</scope>
    <source>
        <strain evidence="3">UH-Tt-Lm1</strain>
    </source>
</reference>
<protein>
    <recommendedName>
        <fullName evidence="2">DUF6535 domain-containing protein</fullName>
    </recommendedName>
</protein>
<evidence type="ECO:0000259" key="2">
    <source>
        <dbReference type="Pfam" id="PF20153"/>
    </source>
</evidence>
<keyword evidence="1" id="KW-1133">Transmembrane helix</keyword>
<dbReference type="AlphaFoldDB" id="A0A9P6HLR9"/>
<feature type="transmembrane region" description="Helical" evidence="1">
    <location>
        <begin position="133"/>
        <end position="156"/>
    </location>
</feature>
<reference evidence="3" key="2">
    <citation type="submission" date="2020-11" db="EMBL/GenBank/DDBJ databases">
        <authorList>
            <consortium name="DOE Joint Genome Institute"/>
            <person name="Kuo A."/>
            <person name="Miyauchi S."/>
            <person name="Kiss E."/>
            <person name="Drula E."/>
            <person name="Kohler A."/>
            <person name="Sanchez-Garcia M."/>
            <person name="Andreopoulos B."/>
            <person name="Barry K.W."/>
            <person name="Bonito G."/>
            <person name="Buee M."/>
            <person name="Carver A."/>
            <person name="Chen C."/>
            <person name="Cichocki N."/>
            <person name="Clum A."/>
            <person name="Culley D."/>
            <person name="Crous P.W."/>
            <person name="Fauchery L."/>
            <person name="Girlanda M."/>
            <person name="Hayes R."/>
            <person name="Keri Z."/>
            <person name="Labutti K."/>
            <person name="Lipzen A."/>
            <person name="Lombard V."/>
            <person name="Magnuson J."/>
            <person name="Maillard F."/>
            <person name="Morin E."/>
            <person name="Murat C."/>
            <person name="Nolan M."/>
            <person name="Ohm R."/>
            <person name="Pangilinan J."/>
            <person name="Pereira M."/>
            <person name="Perotto S."/>
            <person name="Peter M."/>
            <person name="Riley R."/>
            <person name="Sitrit Y."/>
            <person name="Stielow B."/>
            <person name="Szollosi G."/>
            <person name="Zifcakova L."/>
            <person name="Stursova M."/>
            <person name="Spatafora J.W."/>
            <person name="Tedersoo L."/>
            <person name="Vaario L.-M."/>
            <person name="Yamada A."/>
            <person name="Yan M."/>
            <person name="Wang P."/>
            <person name="Xu J."/>
            <person name="Bruns T."/>
            <person name="Baldrian P."/>
            <person name="Vilgalys R."/>
            <person name="Henrissat B."/>
            <person name="Grigoriev I.V."/>
            <person name="Hibbett D."/>
            <person name="Nagy L.G."/>
            <person name="Martin F.M."/>
        </authorList>
    </citation>
    <scope>NUCLEOTIDE SEQUENCE</scope>
    <source>
        <strain evidence="3">UH-Tt-Lm1</strain>
    </source>
</reference>
<feature type="transmembrane region" description="Helical" evidence="1">
    <location>
        <begin position="191"/>
        <end position="217"/>
    </location>
</feature>
<evidence type="ECO:0000313" key="3">
    <source>
        <dbReference type="EMBL" id="KAF9789723.1"/>
    </source>
</evidence>
<evidence type="ECO:0000313" key="4">
    <source>
        <dbReference type="Proteomes" id="UP000736335"/>
    </source>
</evidence>
<dbReference type="OrthoDB" id="3219854at2759"/>
<dbReference type="Pfam" id="PF20153">
    <property type="entry name" value="DUF6535"/>
    <property type="match status" value="1"/>
</dbReference>
<accession>A0A9P6HLR9</accession>
<organism evidence="3 4">
    <name type="scientific">Thelephora terrestris</name>
    <dbReference type="NCBI Taxonomy" id="56493"/>
    <lineage>
        <taxon>Eukaryota</taxon>
        <taxon>Fungi</taxon>
        <taxon>Dikarya</taxon>
        <taxon>Basidiomycota</taxon>
        <taxon>Agaricomycotina</taxon>
        <taxon>Agaricomycetes</taxon>
        <taxon>Thelephorales</taxon>
        <taxon>Thelephoraceae</taxon>
        <taxon>Thelephora</taxon>
    </lineage>
</organism>
<comment type="caution">
    <text evidence="3">The sequence shown here is derived from an EMBL/GenBank/DDBJ whole genome shotgun (WGS) entry which is preliminary data.</text>
</comment>
<dbReference type="InterPro" id="IPR045338">
    <property type="entry name" value="DUF6535"/>
</dbReference>